<dbReference type="RefSeq" id="WP_110076579.1">
    <property type="nucleotide sequence ID" value="NZ_QGTT01000016.1"/>
</dbReference>
<comment type="caution">
    <text evidence="1">The sequence shown here is derived from an EMBL/GenBank/DDBJ whole genome shotgun (WGS) entry which is preliminary data.</text>
</comment>
<dbReference type="Proteomes" id="UP000246964">
    <property type="component" value="Unassembled WGS sequence"/>
</dbReference>
<keyword evidence="2" id="KW-1185">Reference proteome</keyword>
<proteinExistence type="predicted"/>
<reference evidence="1 2" key="1">
    <citation type="submission" date="2018-05" db="EMBL/GenBank/DDBJ databases">
        <title>Freshwater and sediment microbial communities from various areas in North America, analyzing microbe dynamics in response to fracking.</title>
        <authorList>
            <person name="Lamendella R."/>
        </authorList>
    </citation>
    <scope>NUCLEOTIDE SEQUENCE [LARGE SCALE GENOMIC DNA]</scope>
    <source>
        <strain evidence="1 2">125B1</strain>
    </source>
</reference>
<dbReference type="AlphaFoldDB" id="A0A317Q428"/>
<accession>A0A317Q428</accession>
<sequence>MLTLTLLATAFPLAQWLPEVLTKTAAMTIWVLHAPLTINALEQQMGCVDRETFVQSVYTMRTCRSGQQYFTIFTDIAKPDELYLMLAEQQVQSSPLPQSLSGLAKVADADIEGNGQRVVSIQVNRSREQLVRYFQLRMAHREPTVEVMNDHYLLLSLKHPQEQIVLAKEGTDTLVVSMSENHHD</sequence>
<evidence type="ECO:0000313" key="1">
    <source>
        <dbReference type="EMBL" id="PWW09853.1"/>
    </source>
</evidence>
<protein>
    <submittedName>
        <fullName evidence="1">Uncharacterized protein</fullName>
    </submittedName>
</protein>
<dbReference type="EMBL" id="QGTT01000016">
    <property type="protein sequence ID" value="PWW09853.1"/>
    <property type="molecule type" value="Genomic_DNA"/>
</dbReference>
<organism evidence="1 2">
    <name type="scientific">Pseudidiomarina maritima</name>
    <dbReference type="NCBI Taxonomy" id="519453"/>
    <lineage>
        <taxon>Bacteria</taxon>
        <taxon>Pseudomonadati</taxon>
        <taxon>Pseudomonadota</taxon>
        <taxon>Gammaproteobacteria</taxon>
        <taxon>Alteromonadales</taxon>
        <taxon>Idiomarinaceae</taxon>
        <taxon>Pseudidiomarina</taxon>
    </lineage>
</organism>
<name>A0A317Q428_9GAMM</name>
<evidence type="ECO:0000313" key="2">
    <source>
        <dbReference type="Proteomes" id="UP000246964"/>
    </source>
</evidence>
<gene>
    <name evidence="1" type="ORF">DET45_11644</name>
</gene>